<feature type="compositionally biased region" description="Low complexity" evidence="1">
    <location>
        <begin position="102"/>
        <end position="114"/>
    </location>
</feature>
<feature type="region of interest" description="Disordered" evidence="1">
    <location>
        <begin position="101"/>
        <end position="196"/>
    </location>
</feature>
<dbReference type="AlphaFoldDB" id="A0AAV9PGF5"/>
<reference evidence="2 3" key="1">
    <citation type="submission" date="2023-08" db="EMBL/GenBank/DDBJ databases">
        <title>Black Yeasts Isolated from many extreme environments.</title>
        <authorList>
            <person name="Coleine C."/>
            <person name="Stajich J.E."/>
            <person name="Selbmann L."/>
        </authorList>
    </citation>
    <scope>NUCLEOTIDE SEQUENCE [LARGE SCALE GENOMIC DNA]</scope>
    <source>
        <strain evidence="2 3">CCFEE 5935</strain>
    </source>
</reference>
<feature type="compositionally biased region" description="Low complexity" evidence="1">
    <location>
        <begin position="135"/>
        <end position="148"/>
    </location>
</feature>
<name>A0AAV9PGF5_9PEZI</name>
<feature type="compositionally biased region" description="Polar residues" evidence="1">
    <location>
        <begin position="116"/>
        <end position="134"/>
    </location>
</feature>
<proteinExistence type="predicted"/>
<dbReference type="Proteomes" id="UP001337655">
    <property type="component" value="Unassembled WGS sequence"/>
</dbReference>
<feature type="compositionally biased region" description="Polar residues" evidence="1">
    <location>
        <begin position="155"/>
        <end position="176"/>
    </location>
</feature>
<dbReference type="EMBL" id="JAVRRT010000004">
    <property type="protein sequence ID" value="KAK5172964.1"/>
    <property type="molecule type" value="Genomic_DNA"/>
</dbReference>
<dbReference type="RefSeq" id="XP_064661682.1">
    <property type="nucleotide sequence ID" value="XM_064800343.1"/>
</dbReference>
<keyword evidence="3" id="KW-1185">Reference proteome</keyword>
<evidence type="ECO:0000256" key="1">
    <source>
        <dbReference type="SAM" id="MobiDB-lite"/>
    </source>
</evidence>
<evidence type="ECO:0000313" key="3">
    <source>
        <dbReference type="Proteomes" id="UP001337655"/>
    </source>
</evidence>
<accession>A0AAV9PGF5</accession>
<organism evidence="2 3">
    <name type="scientific">Saxophila tyrrhenica</name>
    <dbReference type="NCBI Taxonomy" id="1690608"/>
    <lineage>
        <taxon>Eukaryota</taxon>
        <taxon>Fungi</taxon>
        <taxon>Dikarya</taxon>
        <taxon>Ascomycota</taxon>
        <taxon>Pezizomycotina</taxon>
        <taxon>Dothideomycetes</taxon>
        <taxon>Dothideomycetidae</taxon>
        <taxon>Mycosphaerellales</taxon>
        <taxon>Extremaceae</taxon>
        <taxon>Saxophila</taxon>
    </lineage>
</organism>
<gene>
    <name evidence="2" type="ORF">LTR77_003086</name>
</gene>
<sequence>MSSATSTSGSLVGFTHTITLTNSAVSPSSTSYNTAAFLTQSDTTVTAFQVPGGGTTGLFVVDGTTLTFQQQDGITLSDGHVISAGSNGLEGAGTTAEWRPIGGSPSSSDESGGSFTIETINPSLSGTVDSLTANPETRTTLTSPSPSSGGIFTIETINPSLSGTIDSLTANPETRTSSAASSSGSGSGNGRGSASSSSTAAAAAVLPTLGAGKAIALLGALGGMVVLGL</sequence>
<dbReference type="GeneID" id="89924433"/>
<evidence type="ECO:0000313" key="2">
    <source>
        <dbReference type="EMBL" id="KAK5172964.1"/>
    </source>
</evidence>
<protein>
    <submittedName>
        <fullName evidence="2">Uncharacterized protein</fullName>
    </submittedName>
</protein>
<comment type="caution">
    <text evidence="2">The sequence shown here is derived from an EMBL/GenBank/DDBJ whole genome shotgun (WGS) entry which is preliminary data.</text>
</comment>